<dbReference type="PANTHER" id="PTHR43245">
    <property type="entry name" value="BIFUNCTIONAL POLYMYXIN RESISTANCE PROTEIN ARNA"/>
    <property type="match status" value="1"/>
</dbReference>
<name>A0A7C4RPT5_9BACT</name>
<evidence type="ECO:0000259" key="3">
    <source>
        <dbReference type="Pfam" id="PF01073"/>
    </source>
</evidence>
<dbReference type="EMBL" id="DSUH01000138">
    <property type="protein sequence ID" value="HGU32413.1"/>
    <property type="molecule type" value="Genomic_DNA"/>
</dbReference>
<accession>A0A7C4RPT5</accession>
<evidence type="ECO:0000256" key="2">
    <source>
        <dbReference type="ARBA" id="ARBA00023002"/>
    </source>
</evidence>
<dbReference type="PANTHER" id="PTHR43245:SF51">
    <property type="entry name" value="SHORT CHAIN DEHYDROGENASE_REDUCTASE FAMILY 42E, MEMBER 2"/>
    <property type="match status" value="1"/>
</dbReference>
<organism evidence="4">
    <name type="scientific">Desulfatirhabdium butyrativorans</name>
    <dbReference type="NCBI Taxonomy" id="340467"/>
    <lineage>
        <taxon>Bacteria</taxon>
        <taxon>Pseudomonadati</taxon>
        <taxon>Thermodesulfobacteriota</taxon>
        <taxon>Desulfobacteria</taxon>
        <taxon>Desulfobacterales</taxon>
        <taxon>Desulfatirhabdiaceae</taxon>
        <taxon>Desulfatirhabdium</taxon>
    </lineage>
</organism>
<comment type="similarity">
    <text evidence="1">Belongs to the 3-beta-HSD family.</text>
</comment>
<keyword evidence="2" id="KW-0560">Oxidoreductase</keyword>
<sequence length="327" mass="36489">METVLITGGGGFLGKAIARRLAMEGKRVRSLSRRRYPALDRLQVEQIQADIADAQAVEDACKGVDVVFHTAAKAGVWGAEDDFFRTNVIGTRNVVSGCLKHRVPVLVHTSSPSVVFDGRDMEGVDETVPYPERYHAAYPRTKAMAEREVLHAVQKGLSAVILRPHLIWGPEDNHLVPRILERAEKLAVIGSGRNRVDVLYIDNAVQAHVLAAEKLKEHPFLSGRIYFISQGEPINLWEMINRILEAGGKQPLKRSIPTSAAYAVAACMEAGYRLFGVEREPRLTRFVVRELATSHWFDISAARRDLGYVPEVSIDEGLIRLKRWLNP</sequence>
<dbReference type="InterPro" id="IPR036291">
    <property type="entry name" value="NAD(P)-bd_dom_sf"/>
</dbReference>
<reference evidence="4" key="1">
    <citation type="journal article" date="2020" name="mSystems">
        <title>Genome- and Community-Level Interaction Insights into Carbon Utilization and Element Cycling Functions of Hydrothermarchaeota in Hydrothermal Sediment.</title>
        <authorList>
            <person name="Zhou Z."/>
            <person name="Liu Y."/>
            <person name="Xu W."/>
            <person name="Pan J."/>
            <person name="Luo Z.H."/>
            <person name="Li M."/>
        </authorList>
    </citation>
    <scope>NUCLEOTIDE SEQUENCE [LARGE SCALE GENOMIC DNA]</scope>
    <source>
        <strain evidence="4">SpSt-477</strain>
    </source>
</reference>
<dbReference type="SUPFAM" id="SSF51735">
    <property type="entry name" value="NAD(P)-binding Rossmann-fold domains"/>
    <property type="match status" value="1"/>
</dbReference>
<dbReference type="InterPro" id="IPR002225">
    <property type="entry name" value="3Beta_OHSteriod_DH/Estase"/>
</dbReference>
<evidence type="ECO:0000256" key="1">
    <source>
        <dbReference type="ARBA" id="ARBA00009219"/>
    </source>
</evidence>
<proteinExistence type="inferred from homology"/>
<dbReference type="GO" id="GO:0016616">
    <property type="term" value="F:oxidoreductase activity, acting on the CH-OH group of donors, NAD or NADP as acceptor"/>
    <property type="evidence" value="ECO:0007669"/>
    <property type="project" value="InterPro"/>
</dbReference>
<gene>
    <name evidence="4" type="ORF">ENS29_06110</name>
</gene>
<feature type="domain" description="3-beta hydroxysteroid dehydrogenase/isomerase" evidence="3">
    <location>
        <begin position="5"/>
        <end position="249"/>
    </location>
</feature>
<dbReference type="Pfam" id="PF01073">
    <property type="entry name" value="3Beta_HSD"/>
    <property type="match status" value="1"/>
</dbReference>
<dbReference type="Gene3D" id="3.40.50.720">
    <property type="entry name" value="NAD(P)-binding Rossmann-like Domain"/>
    <property type="match status" value="1"/>
</dbReference>
<protein>
    <submittedName>
        <fullName evidence="4">NAD-dependent epimerase/dehydratase family protein</fullName>
    </submittedName>
</protein>
<dbReference type="AlphaFoldDB" id="A0A7C4RPT5"/>
<evidence type="ECO:0000313" key="4">
    <source>
        <dbReference type="EMBL" id="HGU32413.1"/>
    </source>
</evidence>
<dbReference type="InterPro" id="IPR050177">
    <property type="entry name" value="Lipid_A_modif_metabolic_enz"/>
</dbReference>
<dbReference type="GO" id="GO:0006694">
    <property type="term" value="P:steroid biosynthetic process"/>
    <property type="evidence" value="ECO:0007669"/>
    <property type="project" value="InterPro"/>
</dbReference>
<comment type="caution">
    <text evidence="4">The sequence shown here is derived from an EMBL/GenBank/DDBJ whole genome shotgun (WGS) entry which is preliminary data.</text>
</comment>